<dbReference type="RefSeq" id="WP_150680036.1">
    <property type="nucleotide sequence ID" value="NZ_CABPSK010000002.1"/>
</dbReference>
<keyword evidence="6" id="KW-0413">Isomerase</keyword>
<evidence type="ECO:0000313" key="6">
    <source>
        <dbReference type="EMBL" id="VVE13936.1"/>
    </source>
</evidence>
<dbReference type="PANTHER" id="PTHR42796">
    <property type="entry name" value="FUMARYLACETOACETATE HYDROLASE DOMAIN-CONTAINING PROTEIN 2A-RELATED"/>
    <property type="match status" value="1"/>
</dbReference>
<keyword evidence="4" id="KW-0378">Hydrolase</keyword>
<comment type="similarity">
    <text evidence="2">Belongs to the FAH family.</text>
</comment>
<sequence length="306" mass="33330">MAFATLLHQNQQRIAIRHDDAWVLLPASTGDMVSLIEGGASALAQAREYATSPQAERVPVNSAHLLAPITRFRRDVLCTGWNYWDHFEEGKGKRDGQDVPKPTAPTFFTKGPDTVLGPYDDIAYDASVSAKWDYEAEMVVVIGKPGRSIPVDRAMEHVWGYCLANDVSQRDLQRRHGGQWLKGKSLDATMPLGPWLVPADEIDPARVHLECVVNGTVLQSASTAQMAFSIPELIAELSFGMTLRAGDVLLTGTPSGVGNAREPQIFLHEGDEVIVRGSGLGELRNRLVKANLRGESGVKIDAPVQA</sequence>
<dbReference type="InterPro" id="IPR051121">
    <property type="entry name" value="FAH"/>
</dbReference>
<keyword evidence="7" id="KW-1185">Reference proteome</keyword>
<dbReference type="InterPro" id="IPR036663">
    <property type="entry name" value="Fumarylacetoacetase_C_sf"/>
</dbReference>
<gene>
    <name evidence="6" type="ORF">PPN31114_02795</name>
</gene>
<dbReference type="GO" id="GO:0046872">
    <property type="term" value="F:metal ion binding"/>
    <property type="evidence" value="ECO:0007669"/>
    <property type="project" value="UniProtKB-KW"/>
</dbReference>
<dbReference type="SUPFAM" id="SSF56529">
    <property type="entry name" value="FAH"/>
    <property type="match status" value="1"/>
</dbReference>
<protein>
    <submittedName>
        <fullName evidence="6">5-carboxymethyl-2-hydroxymuconate isomerase</fullName>
    </submittedName>
</protein>
<evidence type="ECO:0000256" key="1">
    <source>
        <dbReference type="ARBA" id="ARBA00001946"/>
    </source>
</evidence>
<dbReference type="FunFam" id="3.90.850.10:FF:000002">
    <property type="entry name" value="2-hydroxyhepta-2,4-diene-1,7-dioate isomerase"/>
    <property type="match status" value="1"/>
</dbReference>
<organism evidence="6 7">
    <name type="scientific">Pandoraea pneumonica</name>
    <dbReference type="NCBI Taxonomy" id="2508299"/>
    <lineage>
        <taxon>Bacteria</taxon>
        <taxon>Pseudomonadati</taxon>
        <taxon>Pseudomonadota</taxon>
        <taxon>Betaproteobacteria</taxon>
        <taxon>Burkholderiales</taxon>
        <taxon>Burkholderiaceae</taxon>
        <taxon>Pandoraea</taxon>
    </lineage>
</organism>
<dbReference type="OrthoDB" id="9805307at2"/>
<dbReference type="Gene3D" id="3.90.850.10">
    <property type="entry name" value="Fumarylacetoacetase-like, C-terminal domain"/>
    <property type="match status" value="1"/>
</dbReference>
<reference evidence="6 7" key="1">
    <citation type="submission" date="2019-08" db="EMBL/GenBank/DDBJ databases">
        <authorList>
            <person name="Peeters C."/>
        </authorList>
    </citation>
    <scope>NUCLEOTIDE SEQUENCE [LARGE SCALE GENOMIC DNA]</scope>
    <source>
        <strain evidence="6 7">LMG 31114</strain>
    </source>
</reference>
<keyword evidence="3" id="KW-0479">Metal-binding</keyword>
<proteinExistence type="inferred from homology"/>
<dbReference type="GO" id="GO:0016853">
    <property type="term" value="F:isomerase activity"/>
    <property type="evidence" value="ECO:0007669"/>
    <property type="project" value="UniProtKB-KW"/>
</dbReference>
<evidence type="ECO:0000259" key="5">
    <source>
        <dbReference type="Pfam" id="PF01557"/>
    </source>
</evidence>
<dbReference type="GO" id="GO:0019752">
    <property type="term" value="P:carboxylic acid metabolic process"/>
    <property type="evidence" value="ECO:0007669"/>
    <property type="project" value="UniProtKB-ARBA"/>
</dbReference>
<name>A0A5E4VQW2_9BURK</name>
<evidence type="ECO:0000256" key="4">
    <source>
        <dbReference type="ARBA" id="ARBA00022801"/>
    </source>
</evidence>
<dbReference type="GeneID" id="300404819"/>
<evidence type="ECO:0000256" key="2">
    <source>
        <dbReference type="ARBA" id="ARBA00010211"/>
    </source>
</evidence>
<dbReference type="PANTHER" id="PTHR42796:SF4">
    <property type="entry name" value="FUMARYLACETOACETATE HYDROLASE DOMAIN-CONTAINING PROTEIN 2A"/>
    <property type="match status" value="1"/>
</dbReference>
<dbReference type="Pfam" id="PF01557">
    <property type="entry name" value="FAA_hydrolase"/>
    <property type="match status" value="1"/>
</dbReference>
<dbReference type="Proteomes" id="UP000366945">
    <property type="component" value="Unassembled WGS sequence"/>
</dbReference>
<comment type="cofactor">
    <cofactor evidence="1">
        <name>Mg(2+)</name>
        <dbReference type="ChEBI" id="CHEBI:18420"/>
    </cofactor>
</comment>
<evidence type="ECO:0000256" key="3">
    <source>
        <dbReference type="ARBA" id="ARBA00022723"/>
    </source>
</evidence>
<accession>A0A5E4VQW2</accession>
<dbReference type="AlphaFoldDB" id="A0A5E4VQW2"/>
<dbReference type="InterPro" id="IPR011234">
    <property type="entry name" value="Fumarylacetoacetase-like_C"/>
</dbReference>
<feature type="domain" description="Fumarylacetoacetase-like C-terminal" evidence="5">
    <location>
        <begin position="76"/>
        <end position="288"/>
    </location>
</feature>
<dbReference type="GO" id="GO:0016787">
    <property type="term" value="F:hydrolase activity"/>
    <property type="evidence" value="ECO:0007669"/>
    <property type="project" value="UniProtKB-KW"/>
</dbReference>
<evidence type="ECO:0000313" key="7">
    <source>
        <dbReference type="Proteomes" id="UP000366945"/>
    </source>
</evidence>
<dbReference type="EMBL" id="CABPSK010000002">
    <property type="protein sequence ID" value="VVE13936.1"/>
    <property type="molecule type" value="Genomic_DNA"/>
</dbReference>